<keyword evidence="4" id="KW-1185">Reference proteome</keyword>
<dbReference type="STRING" id="189425.PGRAT_10040"/>
<feature type="domain" description="Phosphodiester glycosidase" evidence="2">
    <location>
        <begin position="174"/>
        <end position="354"/>
    </location>
</feature>
<dbReference type="InterPro" id="IPR018711">
    <property type="entry name" value="NAGPA"/>
</dbReference>
<gene>
    <name evidence="3" type="ORF">PGRAT_10040</name>
</gene>
<dbReference type="RefSeq" id="WP_025706450.1">
    <property type="nucleotide sequence ID" value="NZ_CP009287.1"/>
</dbReference>
<dbReference type="HOGENOM" id="CLU_780412_0_0_9"/>
<dbReference type="eggNOG" id="COG4632">
    <property type="taxonomic scope" value="Bacteria"/>
</dbReference>
<keyword evidence="1" id="KW-0472">Membrane</keyword>
<sequence length="355" mass="38751">MMTPVKRINRFFMLLTAPFFGLLLCLWWYQPPLDLNLGVGQFAAEPGPVKETAELQSALTTAQAAASYTIHSISASAKLYNQTTNAMNALVQMAKTQAARPELIYNRRISSRLGIPADVARSDRITIELYRLNPGNYTAYAMKIKLKDPAAMKMSLAGDGKGGAETTLQAANRYGATAGINAGGFADRDGKRYPLSTTVIGGEYLYGFESTYKDLSFVGLNASGQLIGGKFYSRTQLDQLQPVFGATFVPVLLKNSVKVPIPTKWQLSPKRAPRTVIGKYKDDQLLVMVADGYNENGNSGATLEELQNKLWSMGVIDAYNLDGGGSSSLIFNGRVINRPSDGNLRKVPTNFLFFK</sequence>
<accession>A0A089M2G8</accession>
<evidence type="ECO:0000256" key="1">
    <source>
        <dbReference type="SAM" id="Phobius"/>
    </source>
</evidence>
<keyword evidence="1" id="KW-1133">Transmembrane helix</keyword>
<dbReference type="EMBL" id="CP009287">
    <property type="protein sequence ID" value="AIQ67926.1"/>
    <property type="molecule type" value="Genomic_DNA"/>
</dbReference>
<protein>
    <submittedName>
        <fullName evidence="3">Exopolysaccharide biosynthesis protein</fullName>
    </submittedName>
</protein>
<name>A0A089M2G8_9BACL</name>
<dbReference type="Proteomes" id="UP000029500">
    <property type="component" value="Chromosome"/>
</dbReference>
<reference evidence="3 4" key="1">
    <citation type="submission" date="2014-08" db="EMBL/GenBank/DDBJ databases">
        <title>Comparative genomics of the Paenibacillus odorifer group.</title>
        <authorList>
            <person name="den Bakker H.C."/>
            <person name="Tsai Y.-C."/>
            <person name="Martin N."/>
            <person name="Korlach J."/>
            <person name="Wiedmann M."/>
        </authorList>
    </citation>
    <scope>NUCLEOTIDE SEQUENCE [LARGE SCALE GENOMIC DNA]</scope>
    <source>
        <strain evidence="3 4">DSM 15220</strain>
    </source>
</reference>
<dbReference type="KEGG" id="pgm:PGRAT_10040"/>
<keyword evidence="1" id="KW-0812">Transmembrane</keyword>
<dbReference type="AlphaFoldDB" id="A0A089M2G8"/>
<organism evidence="3 4">
    <name type="scientific">Paenibacillus graminis</name>
    <dbReference type="NCBI Taxonomy" id="189425"/>
    <lineage>
        <taxon>Bacteria</taxon>
        <taxon>Bacillati</taxon>
        <taxon>Bacillota</taxon>
        <taxon>Bacilli</taxon>
        <taxon>Bacillales</taxon>
        <taxon>Paenibacillaceae</taxon>
        <taxon>Paenibacillus</taxon>
    </lineage>
</organism>
<evidence type="ECO:0000259" key="2">
    <source>
        <dbReference type="Pfam" id="PF09992"/>
    </source>
</evidence>
<evidence type="ECO:0000313" key="4">
    <source>
        <dbReference type="Proteomes" id="UP000029500"/>
    </source>
</evidence>
<proteinExistence type="predicted"/>
<feature type="transmembrane region" description="Helical" evidence="1">
    <location>
        <begin position="12"/>
        <end position="29"/>
    </location>
</feature>
<dbReference type="PANTHER" id="PTHR40446">
    <property type="entry name" value="N-ACETYLGLUCOSAMINE-1-PHOSPHODIESTER ALPHA-N-ACETYLGLUCOSAMINIDASE"/>
    <property type="match status" value="1"/>
</dbReference>
<dbReference type="PANTHER" id="PTHR40446:SF2">
    <property type="entry name" value="N-ACETYLGLUCOSAMINE-1-PHOSPHODIESTER ALPHA-N-ACETYLGLUCOSAMINIDASE"/>
    <property type="match status" value="1"/>
</dbReference>
<dbReference type="OrthoDB" id="9816453at2"/>
<evidence type="ECO:0000313" key="3">
    <source>
        <dbReference type="EMBL" id="AIQ67926.1"/>
    </source>
</evidence>
<dbReference type="Pfam" id="PF09992">
    <property type="entry name" value="NAGPA"/>
    <property type="match status" value="1"/>
</dbReference>